<feature type="region of interest" description="Disordered" evidence="1">
    <location>
        <begin position="1"/>
        <end position="22"/>
    </location>
</feature>
<gene>
    <name evidence="2" type="ORF">JKG68_21740</name>
</gene>
<proteinExistence type="predicted"/>
<reference evidence="2" key="1">
    <citation type="submission" date="2021-01" db="EMBL/GenBank/DDBJ databases">
        <title>Microvirga sp.</title>
        <authorList>
            <person name="Kim M.K."/>
        </authorList>
    </citation>
    <scope>NUCLEOTIDE SEQUENCE</scope>
    <source>
        <strain evidence="2">5420S-16</strain>
    </source>
</reference>
<accession>A0A936ZB22</accession>
<protein>
    <submittedName>
        <fullName evidence="2">Uncharacterized protein</fullName>
    </submittedName>
</protein>
<dbReference type="AlphaFoldDB" id="A0A936ZB22"/>
<name>A0A936ZB22_9HYPH</name>
<dbReference type="Proteomes" id="UP000605848">
    <property type="component" value="Unassembled WGS sequence"/>
</dbReference>
<comment type="caution">
    <text evidence="2">The sequence shown here is derived from an EMBL/GenBank/DDBJ whole genome shotgun (WGS) entry which is preliminary data.</text>
</comment>
<organism evidence="2 3">
    <name type="scientific">Microvirga aerilata</name>
    <dbReference type="NCBI Taxonomy" id="670292"/>
    <lineage>
        <taxon>Bacteria</taxon>
        <taxon>Pseudomonadati</taxon>
        <taxon>Pseudomonadota</taxon>
        <taxon>Alphaproteobacteria</taxon>
        <taxon>Hyphomicrobiales</taxon>
        <taxon>Methylobacteriaceae</taxon>
        <taxon>Microvirga</taxon>
    </lineage>
</organism>
<sequence>MMAIGLTVASRIPDQAPDPGGQRIDRERLGDHLHAGIEEAIGQRGIFGIARDEQHLEVRSGDPRLIRELATVDSKEFSIGRSPLGDGLPFSLAV</sequence>
<evidence type="ECO:0000313" key="3">
    <source>
        <dbReference type="Proteomes" id="UP000605848"/>
    </source>
</evidence>
<evidence type="ECO:0000256" key="1">
    <source>
        <dbReference type="SAM" id="MobiDB-lite"/>
    </source>
</evidence>
<dbReference type="EMBL" id="JAEQMY010000045">
    <property type="protein sequence ID" value="MBL0406582.1"/>
    <property type="molecule type" value="Genomic_DNA"/>
</dbReference>
<evidence type="ECO:0000313" key="2">
    <source>
        <dbReference type="EMBL" id="MBL0406582.1"/>
    </source>
</evidence>
<keyword evidence="3" id="KW-1185">Reference proteome</keyword>